<evidence type="ECO:0000256" key="1">
    <source>
        <dbReference type="ARBA" id="ARBA00004496"/>
    </source>
</evidence>
<comment type="caution">
    <text evidence="19">The sequence shown here is derived from an EMBL/GenBank/DDBJ whole genome shotgun (WGS) entry which is preliminary data.</text>
</comment>
<evidence type="ECO:0000256" key="16">
    <source>
        <dbReference type="RuleBase" id="RU003692"/>
    </source>
</evidence>
<dbReference type="SUPFAM" id="SSF51905">
    <property type="entry name" value="FAD/NAD(P)-binding domain"/>
    <property type="match status" value="1"/>
</dbReference>
<comment type="miscellaneous">
    <text evidence="16">The active site is a redox-active disulfide bond.</text>
</comment>
<dbReference type="InterPro" id="IPR050151">
    <property type="entry name" value="Class-I_Pyr_Nuc-Dis_Oxidored"/>
</dbReference>
<feature type="disulfide bond" description="Redox-active" evidence="15">
    <location>
        <begin position="45"/>
        <end position="50"/>
    </location>
</feature>
<dbReference type="GO" id="GO:0004148">
    <property type="term" value="F:dihydrolipoyl dehydrogenase (NADH) activity"/>
    <property type="evidence" value="ECO:0007669"/>
    <property type="project" value="UniProtKB-EC"/>
</dbReference>
<dbReference type="PIRSF" id="PIRSF000350">
    <property type="entry name" value="Mercury_reductase_MerA"/>
    <property type="match status" value="1"/>
</dbReference>
<evidence type="ECO:0000259" key="17">
    <source>
        <dbReference type="Pfam" id="PF02852"/>
    </source>
</evidence>
<dbReference type="PRINTS" id="PR00411">
    <property type="entry name" value="PNDRDTASEI"/>
</dbReference>
<dbReference type="PRINTS" id="PR00368">
    <property type="entry name" value="FADPNR"/>
</dbReference>
<dbReference type="FunFam" id="3.30.390.30:FF:000001">
    <property type="entry name" value="Dihydrolipoyl dehydrogenase"/>
    <property type="match status" value="1"/>
</dbReference>
<dbReference type="Proteomes" id="UP000470246">
    <property type="component" value="Unassembled WGS sequence"/>
</dbReference>
<feature type="binding site" evidence="14">
    <location>
        <position position="305"/>
    </location>
    <ligand>
        <name>NAD(+)</name>
        <dbReference type="ChEBI" id="CHEBI:57540"/>
    </ligand>
</feature>
<feature type="binding site" evidence="14">
    <location>
        <position position="265"/>
    </location>
    <ligand>
        <name>NAD(+)</name>
        <dbReference type="ChEBI" id="CHEBI:57540"/>
    </ligand>
</feature>
<evidence type="ECO:0000256" key="4">
    <source>
        <dbReference type="ARBA" id="ARBA00016961"/>
    </source>
</evidence>
<evidence type="ECO:0000256" key="9">
    <source>
        <dbReference type="ARBA" id="ARBA00023027"/>
    </source>
</evidence>
<dbReference type="EC" id="1.8.1.4" evidence="3 16"/>
<reference evidence="19 21" key="1">
    <citation type="submission" date="2020-02" db="EMBL/GenBank/DDBJ databases">
        <title>Geodermatophilus sabuli CPCC 205279 I12A-02694.</title>
        <authorList>
            <person name="Jiang Z."/>
        </authorList>
    </citation>
    <scope>NUCLEOTIDE SEQUENCE [LARGE SCALE GENOMIC DNA]</scope>
    <source>
        <strain evidence="19 21">I12A-02694</strain>
    </source>
</reference>
<keyword evidence="6 16" id="KW-0285">Flavoprotein</keyword>
<dbReference type="EMBL" id="JAAGWF010000028">
    <property type="protein sequence ID" value="NEK60333.1"/>
    <property type="molecule type" value="Genomic_DNA"/>
</dbReference>
<feature type="domain" description="FAD/NAD(P)-binding" evidence="18">
    <location>
        <begin position="9"/>
        <end position="320"/>
    </location>
</feature>
<keyword evidence="7 14" id="KW-0274">FAD</keyword>
<dbReference type="Gene3D" id="3.50.50.60">
    <property type="entry name" value="FAD/NAD(P)-binding domain"/>
    <property type="match status" value="2"/>
</dbReference>
<keyword evidence="8 16" id="KW-0560">Oxidoreductase</keyword>
<dbReference type="PANTHER" id="PTHR22912">
    <property type="entry name" value="DISULFIDE OXIDOREDUCTASE"/>
    <property type="match status" value="1"/>
</dbReference>
<dbReference type="RefSeq" id="WP_163483943.1">
    <property type="nucleotide sequence ID" value="NZ_JAAGWF010000028.1"/>
</dbReference>
<evidence type="ECO:0000259" key="18">
    <source>
        <dbReference type="Pfam" id="PF07992"/>
    </source>
</evidence>
<dbReference type="InterPro" id="IPR012999">
    <property type="entry name" value="Pyr_OxRdtase_I_AS"/>
</dbReference>
<dbReference type="InterPro" id="IPR016156">
    <property type="entry name" value="FAD/NAD-linked_Rdtase_dimer_sf"/>
</dbReference>
<evidence type="ECO:0000256" key="15">
    <source>
        <dbReference type="PIRSR" id="PIRSR000350-4"/>
    </source>
</evidence>
<sequence>MSAPTSPADLVILGGGSGGYAAALRGAELGLSVVLIERDKVGGTCLHRGCIPTKALLHSGEVADSAREGEQFGVKTSLAGIDMDGVNAYKDGVVSRLYKGLQGLIKSRKINYVEGEGRLVSPTAVEVDGQRYEGKHVLLATGSYARSLPGIEVDGTKVITSDHALNLDRVPASAIILGGGVIGCEFASAWKSFGVDVTIVEALPHLVPLEDESSSKLLERAFRRRKIDFSLGSRVSGVQTTENGVTVSLENGKDFEAELVLVAVGRGPVSQGLGYEEAGVAMERGYVLVDEYCRTNVPTISAVGDLIPTLQLAHVGFGEGILVAERLAGLKPAPIDYAGVPRITYSEPEVASVGLTEAQAKERYGEVKTLVYDLGGNGRSQILKTAGAVKLVQAVDGPVVGVHMVGSRVGELIAEAQLIYNWEAEADDVASLIHPHPTQSEALGEAHLALAGKPLHVHG</sequence>
<dbReference type="InterPro" id="IPR006258">
    <property type="entry name" value="Lipoamide_DH"/>
</dbReference>
<dbReference type="SUPFAM" id="SSF55424">
    <property type="entry name" value="FAD/NAD-linked reductases, dimerisation (C-terminal) domain"/>
    <property type="match status" value="1"/>
</dbReference>
<keyword evidence="10" id="KW-1015">Disulfide bond</keyword>
<dbReference type="GO" id="GO:0006103">
    <property type="term" value="P:2-oxoglutarate metabolic process"/>
    <property type="evidence" value="ECO:0007669"/>
    <property type="project" value="TreeGrafter"/>
</dbReference>
<dbReference type="InterPro" id="IPR001100">
    <property type="entry name" value="Pyr_nuc-diS_OxRdtase"/>
</dbReference>
<keyword evidence="21" id="KW-1185">Reference proteome</keyword>
<evidence type="ECO:0000256" key="6">
    <source>
        <dbReference type="ARBA" id="ARBA00022630"/>
    </source>
</evidence>
<evidence type="ECO:0000313" key="21">
    <source>
        <dbReference type="Proteomes" id="UP000470246"/>
    </source>
</evidence>
<accession>A0A7K3W7G5</accession>
<evidence type="ECO:0000256" key="13">
    <source>
        <dbReference type="PIRSR" id="PIRSR000350-2"/>
    </source>
</evidence>
<dbReference type="PROSITE" id="PS00076">
    <property type="entry name" value="PYRIDINE_REDOX_1"/>
    <property type="match status" value="1"/>
</dbReference>
<dbReference type="PANTHER" id="PTHR22912:SF217">
    <property type="entry name" value="DIHYDROLIPOYL DEHYDROGENASE"/>
    <property type="match status" value="1"/>
</dbReference>
<dbReference type="Gene3D" id="3.30.390.30">
    <property type="match status" value="1"/>
</dbReference>
<evidence type="ECO:0000256" key="12">
    <source>
        <dbReference type="ARBA" id="ARBA00049187"/>
    </source>
</evidence>
<evidence type="ECO:0000256" key="11">
    <source>
        <dbReference type="ARBA" id="ARBA00023284"/>
    </source>
</evidence>
<feature type="binding site" evidence="14">
    <location>
        <begin position="141"/>
        <end position="143"/>
    </location>
    <ligand>
        <name>FAD</name>
        <dbReference type="ChEBI" id="CHEBI:57692"/>
    </ligand>
</feature>
<dbReference type="AlphaFoldDB" id="A0A7K3W7G5"/>
<proteinExistence type="inferred from homology"/>
<evidence type="ECO:0000256" key="5">
    <source>
        <dbReference type="ARBA" id="ARBA00022490"/>
    </source>
</evidence>
<keyword evidence="14" id="KW-0547">Nucleotide-binding</keyword>
<name>A0A7K3W7G5_9ACTN</name>
<dbReference type="GO" id="GO:0005737">
    <property type="term" value="C:cytoplasm"/>
    <property type="evidence" value="ECO:0007669"/>
    <property type="project" value="UniProtKB-SubCell"/>
</dbReference>
<gene>
    <name evidence="19" type="primary">lpdA</name>
    <name evidence="19" type="ORF">GCU56_20970</name>
    <name evidence="20" type="ORF">GCU56_22240</name>
</gene>
<evidence type="ECO:0000256" key="3">
    <source>
        <dbReference type="ARBA" id="ARBA00012608"/>
    </source>
</evidence>
<evidence type="ECO:0000256" key="2">
    <source>
        <dbReference type="ARBA" id="ARBA00007532"/>
    </source>
</evidence>
<dbReference type="Pfam" id="PF02852">
    <property type="entry name" value="Pyr_redox_dim"/>
    <property type="match status" value="1"/>
</dbReference>
<evidence type="ECO:0000256" key="14">
    <source>
        <dbReference type="PIRSR" id="PIRSR000350-3"/>
    </source>
</evidence>
<feature type="binding site" evidence="14">
    <location>
        <begin position="178"/>
        <end position="185"/>
    </location>
    <ligand>
        <name>NAD(+)</name>
        <dbReference type="ChEBI" id="CHEBI:57540"/>
    </ligand>
</feature>
<evidence type="ECO:0000313" key="19">
    <source>
        <dbReference type="EMBL" id="NEK60333.1"/>
    </source>
</evidence>
<feature type="domain" description="Pyridine nucleotide-disulphide oxidoreductase dimerisation" evidence="17">
    <location>
        <begin position="340"/>
        <end position="446"/>
    </location>
</feature>
<dbReference type="InterPro" id="IPR004099">
    <property type="entry name" value="Pyr_nucl-diS_OxRdtase_dimer"/>
</dbReference>
<comment type="cofactor">
    <cofactor evidence="14 16">
        <name>FAD</name>
        <dbReference type="ChEBI" id="CHEBI:57692"/>
    </cofactor>
    <text evidence="14 16">Binds 1 FAD per subunit.</text>
</comment>
<organism evidence="19 21">
    <name type="scientific">Geodermatophilus sabuli</name>
    <dbReference type="NCBI Taxonomy" id="1564158"/>
    <lineage>
        <taxon>Bacteria</taxon>
        <taxon>Bacillati</taxon>
        <taxon>Actinomycetota</taxon>
        <taxon>Actinomycetes</taxon>
        <taxon>Geodermatophilales</taxon>
        <taxon>Geodermatophilaceae</taxon>
        <taxon>Geodermatophilus</taxon>
    </lineage>
</organism>
<feature type="binding site" evidence="14">
    <location>
        <position position="54"/>
    </location>
    <ligand>
        <name>FAD</name>
        <dbReference type="ChEBI" id="CHEBI:57692"/>
    </ligand>
</feature>
<evidence type="ECO:0000256" key="7">
    <source>
        <dbReference type="ARBA" id="ARBA00022827"/>
    </source>
</evidence>
<dbReference type="InterPro" id="IPR036188">
    <property type="entry name" value="FAD/NAD-bd_sf"/>
</dbReference>
<dbReference type="EMBL" id="JAAGWF010000031">
    <property type="protein sequence ID" value="NEK60580.1"/>
    <property type="molecule type" value="Genomic_DNA"/>
</dbReference>
<evidence type="ECO:0000256" key="10">
    <source>
        <dbReference type="ARBA" id="ARBA00023157"/>
    </source>
</evidence>
<comment type="catalytic activity">
    <reaction evidence="12 16">
        <text>N(6)-[(R)-dihydrolipoyl]-L-lysyl-[protein] + NAD(+) = N(6)-[(R)-lipoyl]-L-lysyl-[protein] + NADH + H(+)</text>
        <dbReference type="Rhea" id="RHEA:15045"/>
        <dbReference type="Rhea" id="RHEA-COMP:10474"/>
        <dbReference type="Rhea" id="RHEA-COMP:10475"/>
        <dbReference type="ChEBI" id="CHEBI:15378"/>
        <dbReference type="ChEBI" id="CHEBI:57540"/>
        <dbReference type="ChEBI" id="CHEBI:57945"/>
        <dbReference type="ChEBI" id="CHEBI:83099"/>
        <dbReference type="ChEBI" id="CHEBI:83100"/>
        <dbReference type="EC" id="1.8.1.4"/>
    </reaction>
</comment>
<keyword evidence="5" id="KW-0963">Cytoplasm</keyword>
<evidence type="ECO:0000256" key="8">
    <source>
        <dbReference type="ARBA" id="ARBA00023002"/>
    </source>
</evidence>
<protein>
    <recommendedName>
        <fullName evidence="4 16">Dihydrolipoyl dehydrogenase</fullName>
        <ecNumber evidence="3 16">1.8.1.4</ecNumber>
    </recommendedName>
</protein>
<evidence type="ECO:0000313" key="20">
    <source>
        <dbReference type="EMBL" id="NEK60580.1"/>
    </source>
</evidence>
<comment type="subcellular location">
    <subcellularLocation>
        <location evidence="1">Cytoplasm</location>
    </subcellularLocation>
</comment>
<dbReference type="InterPro" id="IPR023753">
    <property type="entry name" value="FAD/NAD-binding_dom"/>
</dbReference>
<feature type="binding site" evidence="14">
    <location>
        <position position="201"/>
    </location>
    <ligand>
        <name>NAD(+)</name>
        <dbReference type="ChEBI" id="CHEBI:57540"/>
    </ligand>
</feature>
<dbReference type="Pfam" id="PF07992">
    <property type="entry name" value="Pyr_redox_2"/>
    <property type="match status" value="1"/>
</dbReference>
<dbReference type="GO" id="GO:0050660">
    <property type="term" value="F:flavin adenine dinucleotide binding"/>
    <property type="evidence" value="ECO:0007669"/>
    <property type="project" value="InterPro"/>
</dbReference>
<feature type="active site" description="Proton acceptor" evidence="13">
    <location>
        <position position="436"/>
    </location>
</feature>
<dbReference type="NCBIfam" id="TIGR01350">
    <property type="entry name" value="lipoamide_DH"/>
    <property type="match status" value="1"/>
</dbReference>
<keyword evidence="11 16" id="KW-0676">Redox-active center</keyword>
<comment type="similarity">
    <text evidence="2 16">Belongs to the class-I pyridine nucleotide-disulfide oxidoreductase family.</text>
</comment>
<keyword evidence="9 14" id="KW-0520">NAD</keyword>
<feature type="binding site" evidence="14">
    <location>
        <position position="117"/>
    </location>
    <ligand>
        <name>FAD</name>
        <dbReference type="ChEBI" id="CHEBI:57692"/>
    </ligand>
</feature>